<organism evidence="2 3">
    <name type="scientific">Scleroderma citrinum Foug A</name>
    <dbReference type="NCBI Taxonomy" id="1036808"/>
    <lineage>
        <taxon>Eukaryota</taxon>
        <taxon>Fungi</taxon>
        <taxon>Dikarya</taxon>
        <taxon>Basidiomycota</taxon>
        <taxon>Agaricomycotina</taxon>
        <taxon>Agaricomycetes</taxon>
        <taxon>Agaricomycetidae</taxon>
        <taxon>Boletales</taxon>
        <taxon>Sclerodermatineae</taxon>
        <taxon>Sclerodermataceae</taxon>
        <taxon>Scleroderma</taxon>
    </lineage>
</organism>
<evidence type="ECO:0000313" key="2">
    <source>
        <dbReference type="EMBL" id="KIM63100.1"/>
    </source>
</evidence>
<gene>
    <name evidence="2" type="ORF">SCLCIDRAFT_24484</name>
</gene>
<dbReference type="HOGENOM" id="CLU_1147771_0_0_1"/>
<dbReference type="Proteomes" id="UP000053989">
    <property type="component" value="Unassembled WGS sequence"/>
</dbReference>
<name>A0A0C3DR44_9AGAM</name>
<dbReference type="InterPro" id="IPR041078">
    <property type="entry name" value="Plavaka"/>
</dbReference>
<dbReference type="AlphaFoldDB" id="A0A0C3DR44"/>
<evidence type="ECO:0000313" key="3">
    <source>
        <dbReference type="Proteomes" id="UP000053989"/>
    </source>
</evidence>
<proteinExistence type="predicted"/>
<reference evidence="2 3" key="1">
    <citation type="submission" date="2014-04" db="EMBL/GenBank/DDBJ databases">
        <authorList>
            <consortium name="DOE Joint Genome Institute"/>
            <person name="Kuo A."/>
            <person name="Kohler A."/>
            <person name="Nagy L.G."/>
            <person name="Floudas D."/>
            <person name="Copeland A."/>
            <person name="Barry K.W."/>
            <person name="Cichocki N."/>
            <person name="Veneault-Fourrey C."/>
            <person name="LaButti K."/>
            <person name="Lindquist E.A."/>
            <person name="Lipzen A."/>
            <person name="Lundell T."/>
            <person name="Morin E."/>
            <person name="Murat C."/>
            <person name="Sun H."/>
            <person name="Tunlid A."/>
            <person name="Henrissat B."/>
            <person name="Grigoriev I.V."/>
            <person name="Hibbett D.S."/>
            <person name="Martin F."/>
            <person name="Nordberg H.P."/>
            <person name="Cantor M.N."/>
            <person name="Hua S.X."/>
        </authorList>
    </citation>
    <scope>NUCLEOTIDE SEQUENCE [LARGE SCALE GENOMIC DNA]</scope>
    <source>
        <strain evidence="2 3">Foug A</strain>
    </source>
</reference>
<dbReference type="Pfam" id="PF18759">
    <property type="entry name" value="Plavaka"/>
    <property type="match status" value="1"/>
</dbReference>
<dbReference type="STRING" id="1036808.A0A0C3DR44"/>
<evidence type="ECO:0000256" key="1">
    <source>
        <dbReference type="SAM" id="MobiDB-lite"/>
    </source>
</evidence>
<dbReference type="EMBL" id="KN822037">
    <property type="protein sequence ID" value="KIM63100.1"/>
    <property type="molecule type" value="Genomic_DNA"/>
</dbReference>
<feature type="region of interest" description="Disordered" evidence="1">
    <location>
        <begin position="1"/>
        <end position="59"/>
    </location>
</feature>
<reference evidence="3" key="2">
    <citation type="submission" date="2015-01" db="EMBL/GenBank/DDBJ databases">
        <title>Evolutionary Origins and Diversification of the Mycorrhizal Mutualists.</title>
        <authorList>
            <consortium name="DOE Joint Genome Institute"/>
            <consortium name="Mycorrhizal Genomics Consortium"/>
            <person name="Kohler A."/>
            <person name="Kuo A."/>
            <person name="Nagy L.G."/>
            <person name="Floudas D."/>
            <person name="Copeland A."/>
            <person name="Barry K.W."/>
            <person name="Cichocki N."/>
            <person name="Veneault-Fourrey C."/>
            <person name="LaButti K."/>
            <person name="Lindquist E.A."/>
            <person name="Lipzen A."/>
            <person name="Lundell T."/>
            <person name="Morin E."/>
            <person name="Murat C."/>
            <person name="Riley R."/>
            <person name="Ohm R."/>
            <person name="Sun H."/>
            <person name="Tunlid A."/>
            <person name="Henrissat B."/>
            <person name="Grigoriev I.V."/>
            <person name="Hibbett D.S."/>
            <person name="Martin F."/>
        </authorList>
    </citation>
    <scope>NUCLEOTIDE SEQUENCE [LARGE SCALE GENOMIC DNA]</scope>
    <source>
        <strain evidence="3">Foug A</strain>
    </source>
</reference>
<dbReference type="InParanoid" id="A0A0C3DR44"/>
<sequence length="242" mass="27800">MGTKSGLPPSHGDMEITYNTNDVGNLDETDMNCSIPSNVDPFPEPPDRLPEPPTNSQSRPQWPWFIHPYPGQVATVVGEADTLFDTVHKEQQDNNPAAPFDNEEEWDLAKWLIKNVSQTGIEEFTKLCIADKLNLSFKSKHTFMKAIDSLPRSTEWSLKMVEVEGDILGTDGKPLTKEVELWMHNPLDCICKLMANLSFVDVISYEPQKVFEDEAGQERWFDKMWTGDWWWEIQVSWLKIKI</sequence>
<keyword evidence="3" id="KW-1185">Reference proteome</keyword>
<accession>A0A0C3DR44</accession>
<dbReference type="OrthoDB" id="2680643at2759"/>
<protein>
    <submittedName>
        <fullName evidence="2">Uncharacterized protein</fullName>
    </submittedName>
</protein>